<dbReference type="EMBL" id="JAOVZR010000001">
    <property type="protein sequence ID" value="MCY0146149.1"/>
    <property type="molecule type" value="Genomic_DNA"/>
</dbReference>
<keyword evidence="1" id="KW-1133">Transmembrane helix</keyword>
<dbReference type="Gene3D" id="1.10.530.10">
    <property type="match status" value="1"/>
</dbReference>
<protein>
    <recommendedName>
        <fullName evidence="5">Transmembrane protein</fullName>
    </recommendedName>
</protein>
<proteinExistence type="predicted"/>
<keyword evidence="1" id="KW-0472">Membrane</keyword>
<accession>A0ABT3ZGC8</accession>
<sequence length="268" mass="29885">MDINIPTGAAILLDFIRNTETGTAGSESYRTIYGHNQKHLKKPITDMTLLEIQRAQMGWSKRFGSSATGGYQFMYKTLGGLIEELKISVKLKLTADLQDRLGYHLLKRRGYLAYMDGRIDAVEFAKRLAMEWASFPVLQDTKGAHRTVKRGQSFYAGDGLNKALVDPAEIERVLARVKTATNKRIPTPAPKPDIAPPADPENLDKPIAKSKTFWMWLSTAIGTPLAAFSGMDWRVQLALVAVIVGFAIYGIYARHRLAKIYREIKAGL</sequence>
<organism evidence="3 4">
    <name type="scientific">Hoeflea algicola</name>
    <dbReference type="NCBI Taxonomy" id="2983763"/>
    <lineage>
        <taxon>Bacteria</taxon>
        <taxon>Pseudomonadati</taxon>
        <taxon>Pseudomonadota</taxon>
        <taxon>Alphaproteobacteria</taxon>
        <taxon>Hyphomicrobiales</taxon>
        <taxon>Rhizobiaceae</taxon>
        <taxon>Hoeflea</taxon>
    </lineage>
</organism>
<dbReference type="RefSeq" id="WP_267656030.1">
    <property type="nucleotide sequence ID" value="NZ_JAOVZR010000001.1"/>
</dbReference>
<dbReference type="SUPFAM" id="SSF53955">
    <property type="entry name" value="Lysozyme-like"/>
    <property type="match status" value="1"/>
</dbReference>
<keyword evidence="1" id="KW-0812">Transmembrane</keyword>
<feature type="transmembrane region" description="Helical" evidence="1">
    <location>
        <begin position="235"/>
        <end position="252"/>
    </location>
</feature>
<gene>
    <name evidence="2" type="ORF">OEG84_00055</name>
    <name evidence="3" type="ORF">OEG84_25000</name>
</gene>
<evidence type="ECO:0000313" key="4">
    <source>
        <dbReference type="Proteomes" id="UP001073227"/>
    </source>
</evidence>
<reference evidence="3" key="1">
    <citation type="submission" date="2022-10" db="EMBL/GenBank/DDBJ databases">
        <title>Hoeflea sp. G2-23, isolated from marine algae.</title>
        <authorList>
            <person name="Kristyanto S."/>
            <person name="Kim J.M."/>
            <person name="Jeon C.O."/>
        </authorList>
    </citation>
    <scope>NUCLEOTIDE SEQUENCE</scope>
    <source>
        <strain evidence="3">G2-23</strain>
    </source>
</reference>
<evidence type="ECO:0000313" key="2">
    <source>
        <dbReference type="EMBL" id="MCY0146149.1"/>
    </source>
</evidence>
<dbReference type="InterPro" id="IPR023346">
    <property type="entry name" value="Lysozyme-like_dom_sf"/>
</dbReference>
<comment type="caution">
    <text evidence="3">The sequence shown here is derived from an EMBL/GenBank/DDBJ whole genome shotgun (WGS) entry which is preliminary data.</text>
</comment>
<keyword evidence="4" id="KW-1185">Reference proteome</keyword>
<evidence type="ECO:0000313" key="3">
    <source>
        <dbReference type="EMBL" id="MCY0150866.1"/>
    </source>
</evidence>
<dbReference type="EMBL" id="JAOVZR010000004">
    <property type="protein sequence ID" value="MCY0150866.1"/>
    <property type="molecule type" value="Genomic_DNA"/>
</dbReference>
<evidence type="ECO:0008006" key="5">
    <source>
        <dbReference type="Google" id="ProtNLM"/>
    </source>
</evidence>
<evidence type="ECO:0000256" key="1">
    <source>
        <dbReference type="SAM" id="Phobius"/>
    </source>
</evidence>
<name>A0ABT3ZGC8_9HYPH</name>
<dbReference type="Proteomes" id="UP001073227">
    <property type="component" value="Unassembled WGS sequence"/>
</dbReference>